<dbReference type="EMBL" id="VRVR01000046">
    <property type="protein sequence ID" value="KAF0852308.1"/>
    <property type="molecule type" value="Genomic_DNA"/>
</dbReference>
<dbReference type="OrthoDB" id="10267531at2759"/>
<gene>
    <name evidence="1" type="ORF">ANDGO_07998</name>
</gene>
<keyword evidence="2" id="KW-1185">Reference proteome</keyword>
<organism evidence="1 2">
    <name type="scientific">Andalucia godoyi</name>
    <name type="common">Flagellate</name>
    <dbReference type="NCBI Taxonomy" id="505711"/>
    <lineage>
        <taxon>Eukaryota</taxon>
        <taxon>Discoba</taxon>
        <taxon>Jakobida</taxon>
        <taxon>Andalucina</taxon>
        <taxon>Andaluciidae</taxon>
        <taxon>Andalucia</taxon>
    </lineage>
</organism>
<protein>
    <submittedName>
        <fullName evidence="1">Type II secretion system (T2SS)-associated protein Gcp14</fullName>
    </submittedName>
</protein>
<accession>A0A8K0AGW4</accession>
<evidence type="ECO:0000313" key="1">
    <source>
        <dbReference type="EMBL" id="KAF0852308.1"/>
    </source>
</evidence>
<reference evidence="1" key="1">
    <citation type="submission" date="2019-09" db="EMBL/GenBank/DDBJ databases">
        <title>The Mitochondrial Proteome of the Jakobid, Andalucia godoyi, a Protist With the Most Gene-Rich and Bacteria-Like Mitochondrial Genome.</title>
        <authorList>
            <person name="Gray M.W."/>
            <person name="Burger G."/>
            <person name="Derelle R."/>
            <person name="Klimes V."/>
            <person name="Leger M."/>
            <person name="Sarrasin M."/>
            <person name="Vlcek C."/>
            <person name="Roger A.J."/>
            <person name="Elias M."/>
            <person name="Lang B.F."/>
        </authorList>
    </citation>
    <scope>NUCLEOTIDE SEQUENCE</scope>
    <source>
        <strain evidence="1">And28</strain>
    </source>
</reference>
<name>A0A8K0AGW4_ANDGO</name>
<proteinExistence type="predicted"/>
<dbReference type="Proteomes" id="UP000799049">
    <property type="component" value="Unassembled WGS sequence"/>
</dbReference>
<sequence length="92" mass="10571">MSSALRPSGSPSDLPRLLFRLSVAGWFVFRLGEKVLYFALKRLRIPHTPKWTYDPSRKYVDNMDEYKAWKRSPLFRPAITGPGSTALLSNSR</sequence>
<evidence type="ECO:0000313" key="2">
    <source>
        <dbReference type="Proteomes" id="UP000799049"/>
    </source>
</evidence>
<dbReference type="AlphaFoldDB" id="A0A8K0AGW4"/>
<comment type="caution">
    <text evidence="1">The sequence shown here is derived from an EMBL/GenBank/DDBJ whole genome shotgun (WGS) entry which is preliminary data.</text>
</comment>